<dbReference type="eggNOG" id="COG0399">
    <property type="taxonomic scope" value="Bacteria"/>
</dbReference>
<feature type="active site" description="Proton acceptor" evidence="3">
    <location>
        <position position="206"/>
    </location>
</feature>
<comment type="caution">
    <text evidence="6">The sequence shown here is derived from an EMBL/GenBank/DDBJ whole genome shotgun (WGS) entry which is preliminary data.</text>
</comment>
<evidence type="ECO:0000313" key="7">
    <source>
        <dbReference type="Proteomes" id="UP000003107"/>
    </source>
</evidence>
<keyword evidence="4 5" id="KW-0663">Pyridoxal phosphate</keyword>
<evidence type="ECO:0000256" key="3">
    <source>
        <dbReference type="PIRSR" id="PIRSR000390-1"/>
    </source>
</evidence>
<dbReference type="CDD" id="cd00616">
    <property type="entry name" value="AHBA_syn"/>
    <property type="match status" value="1"/>
</dbReference>
<dbReference type="InterPro" id="IPR015421">
    <property type="entry name" value="PyrdxlP-dep_Trfase_major"/>
</dbReference>
<evidence type="ECO:0000256" key="1">
    <source>
        <dbReference type="ARBA" id="ARBA00037999"/>
    </source>
</evidence>
<dbReference type="InterPro" id="IPR015422">
    <property type="entry name" value="PyrdxlP-dep_Trfase_small"/>
</dbReference>
<comment type="similarity">
    <text evidence="1 5">Belongs to the DegT/DnrJ/EryC1 family.</text>
</comment>
<dbReference type="GO" id="GO:0008483">
    <property type="term" value="F:transaminase activity"/>
    <property type="evidence" value="ECO:0007669"/>
    <property type="project" value="UniProtKB-KW"/>
</dbReference>
<dbReference type="NCBIfam" id="TIGR03588">
    <property type="entry name" value="PseC"/>
    <property type="match status" value="1"/>
</dbReference>
<dbReference type="GO" id="GO:0000271">
    <property type="term" value="P:polysaccharide biosynthetic process"/>
    <property type="evidence" value="ECO:0007669"/>
    <property type="project" value="TreeGrafter"/>
</dbReference>
<organism evidence="6 7">
    <name type="scientific">Campylobacter showae RM3277</name>
    <dbReference type="NCBI Taxonomy" id="553219"/>
    <lineage>
        <taxon>Bacteria</taxon>
        <taxon>Pseudomonadati</taxon>
        <taxon>Campylobacterota</taxon>
        <taxon>Epsilonproteobacteria</taxon>
        <taxon>Campylobacterales</taxon>
        <taxon>Campylobacteraceae</taxon>
        <taxon>Campylobacter</taxon>
    </lineage>
</organism>
<keyword evidence="6" id="KW-0808">Transferase</keyword>
<gene>
    <name evidence="6" type="primary">pseC</name>
    <name evidence="6" type="ORF">CAMSH0001_1603</name>
</gene>
<dbReference type="SUPFAM" id="SSF53383">
    <property type="entry name" value="PLP-dependent transferases"/>
    <property type="match status" value="1"/>
</dbReference>
<dbReference type="Pfam" id="PF01041">
    <property type="entry name" value="DegT_DnrJ_EryC1"/>
    <property type="match status" value="1"/>
</dbReference>
<dbReference type="PANTHER" id="PTHR30244:SF34">
    <property type="entry name" value="DTDP-4-AMINO-4,6-DIDEOXYGALACTOSE TRANSAMINASE"/>
    <property type="match status" value="1"/>
</dbReference>
<dbReference type="EMBL" id="ACVQ01000022">
    <property type="protein sequence ID" value="EET79325.1"/>
    <property type="molecule type" value="Genomic_DNA"/>
</dbReference>
<reference evidence="6 7" key="1">
    <citation type="submission" date="2009-07" db="EMBL/GenBank/DDBJ databases">
        <authorList>
            <person name="Madupu R."/>
            <person name="Sebastian Y."/>
            <person name="Durkin A.S."/>
            <person name="Torralba M."/>
            <person name="Methe B."/>
            <person name="Sutton G.G."/>
            <person name="Strausberg R.L."/>
            <person name="Nelson K.E."/>
        </authorList>
    </citation>
    <scope>NUCLEOTIDE SEQUENCE [LARGE SCALE GENOMIC DNA]</scope>
    <source>
        <strain evidence="6 7">RM3277</strain>
    </source>
</reference>
<dbReference type="InterPro" id="IPR000653">
    <property type="entry name" value="DegT/StrS_aminotransferase"/>
</dbReference>
<dbReference type="GO" id="GO:0030170">
    <property type="term" value="F:pyridoxal phosphate binding"/>
    <property type="evidence" value="ECO:0007669"/>
    <property type="project" value="TreeGrafter"/>
</dbReference>
<dbReference type="Gene3D" id="3.90.1150.10">
    <property type="entry name" value="Aspartate Aminotransferase, domain 1"/>
    <property type="match status" value="1"/>
</dbReference>
<dbReference type="PANTHER" id="PTHR30244">
    <property type="entry name" value="TRANSAMINASE"/>
    <property type="match status" value="1"/>
</dbReference>
<evidence type="ECO:0000256" key="2">
    <source>
        <dbReference type="NCBIfam" id="TIGR03588"/>
    </source>
</evidence>
<feature type="modified residue" description="N6-(pyridoxal phosphate)lysine" evidence="4">
    <location>
        <position position="206"/>
    </location>
</feature>
<dbReference type="Proteomes" id="UP000003107">
    <property type="component" value="Unassembled WGS sequence"/>
</dbReference>
<evidence type="ECO:0000313" key="6">
    <source>
        <dbReference type="EMBL" id="EET79325.1"/>
    </source>
</evidence>
<sequence>MTEKILNLTTYSGKRRAAKKTSRKRIKMIPYSRQQITDSDIAVVVSALKDDILTGGDKVGEFEQAIAKYVGVKHVVAMNSATSALHVAYLALGVREGDEVVTTPITFAATANAALMAGAEVKFAPVKFDGNIDENALASLITPKTKVVTAVDFGGNPVNLDAILKLAKERGIKVLDDASHALGSSQGGVKVGAKADVSIFSFHPVKPLTTFEGGALATNDDEIARLARLYRSHGIAKKRLWDSDQSLLGYNYRLPDVACALGLNQLKRLDETIAAREKIAKFYDEKFEKNPYFSTVKLPSDVVSSRHLYPILLFRQFWCAKEDIFAALHERGIGVQVHYKPTYKFSFYRERYGDISVPSAEDFYAAELSIPCHQCMSLEDANFVADALFEVLKSFDTPQGCRV</sequence>
<protein>
    <recommendedName>
        <fullName evidence="2">UDP-4-amino-4,6-dideoxy-N-acetyl-beta-L-altrosamine transaminase</fullName>
        <ecNumber evidence="2">2.6.1.92</ecNumber>
    </recommendedName>
</protein>
<dbReference type="Gene3D" id="3.40.640.10">
    <property type="entry name" value="Type I PLP-dependent aspartate aminotransferase-like (Major domain)"/>
    <property type="match status" value="1"/>
</dbReference>
<evidence type="ECO:0000256" key="5">
    <source>
        <dbReference type="RuleBase" id="RU004508"/>
    </source>
</evidence>
<keyword evidence="7" id="KW-1185">Reference proteome</keyword>
<keyword evidence="6" id="KW-0032">Aminotransferase</keyword>
<dbReference type="STRING" id="553219.CAMSH0001_1603"/>
<dbReference type="AlphaFoldDB" id="C6RGW9"/>
<evidence type="ECO:0000256" key="4">
    <source>
        <dbReference type="PIRSR" id="PIRSR000390-2"/>
    </source>
</evidence>
<accession>C6RGW9</accession>
<dbReference type="InterPro" id="IPR020026">
    <property type="entry name" value="PseC"/>
</dbReference>
<name>C6RGW9_9BACT</name>
<dbReference type="InterPro" id="IPR015424">
    <property type="entry name" value="PyrdxlP-dep_Trfase"/>
</dbReference>
<dbReference type="EC" id="2.6.1.92" evidence="2"/>
<proteinExistence type="inferred from homology"/>
<dbReference type="PIRSF" id="PIRSF000390">
    <property type="entry name" value="PLP_StrS"/>
    <property type="match status" value="1"/>
</dbReference>